<keyword evidence="13" id="KW-1185">Reference proteome</keyword>
<organism evidence="12 13">
    <name type="scientific">Shewanella algae</name>
    <dbReference type="NCBI Taxonomy" id="38313"/>
    <lineage>
        <taxon>Bacteria</taxon>
        <taxon>Pseudomonadati</taxon>
        <taxon>Pseudomonadota</taxon>
        <taxon>Gammaproteobacteria</taxon>
        <taxon>Alteromonadales</taxon>
        <taxon>Shewanellaceae</taxon>
        <taxon>Shewanella</taxon>
    </lineage>
</organism>
<dbReference type="InterPro" id="IPR005254">
    <property type="entry name" value="Heme_biosyn_assoc_TPR_pro"/>
</dbReference>
<dbReference type="InterPro" id="IPR010817">
    <property type="entry name" value="HemY_N"/>
</dbReference>
<dbReference type="NCBIfam" id="TIGR00540">
    <property type="entry name" value="TPR_hemY_coli"/>
    <property type="match status" value="1"/>
</dbReference>
<reference evidence="12 13" key="1">
    <citation type="submission" date="2018-06" db="EMBL/GenBank/DDBJ databases">
        <authorList>
            <consortium name="Pathogen Informatics"/>
            <person name="Doyle S."/>
        </authorList>
    </citation>
    <scope>NUCLEOTIDE SEQUENCE [LARGE SCALE GENOMIC DNA]</scope>
    <source>
        <strain evidence="12 13">NCTC10738</strain>
    </source>
</reference>
<keyword evidence="5" id="KW-0997">Cell inner membrane</keyword>
<evidence type="ECO:0000259" key="11">
    <source>
        <dbReference type="Pfam" id="PF07219"/>
    </source>
</evidence>
<dbReference type="GO" id="GO:0005886">
    <property type="term" value="C:plasma membrane"/>
    <property type="evidence" value="ECO:0007669"/>
    <property type="project" value="UniProtKB-SubCell"/>
</dbReference>
<evidence type="ECO:0000256" key="2">
    <source>
        <dbReference type="ARBA" id="ARBA00004429"/>
    </source>
</evidence>
<evidence type="ECO:0000313" key="13">
    <source>
        <dbReference type="Proteomes" id="UP000254069"/>
    </source>
</evidence>
<keyword evidence="4" id="KW-1003">Cell membrane</keyword>
<evidence type="ECO:0000256" key="9">
    <source>
        <dbReference type="ARBA" id="ARBA00023244"/>
    </source>
</evidence>
<evidence type="ECO:0000256" key="6">
    <source>
        <dbReference type="ARBA" id="ARBA00022692"/>
    </source>
</evidence>
<comment type="function">
    <text evidence="1">Involved in a late step of protoheme IX synthesis.</text>
</comment>
<evidence type="ECO:0000256" key="8">
    <source>
        <dbReference type="ARBA" id="ARBA00023136"/>
    </source>
</evidence>
<keyword evidence="9" id="KW-0627">Porphyrin biosynthesis</keyword>
<evidence type="ECO:0000256" key="3">
    <source>
        <dbReference type="ARBA" id="ARBA00004744"/>
    </source>
</evidence>
<dbReference type="EMBL" id="UGYO01000001">
    <property type="protein sequence ID" value="SUI69571.1"/>
    <property type="molecule type" value="Genomic_DNA"/>
</dbReference>
<evidence type="ECO:0000313" key="12">
    <source>
        <dbReference type="EMBL" id="SUI69571.1"/>
    </source>
</evidence>
<feature type="domain" description="HemY N-terminal" evidence="11">
    <location>
        <begin position="26"/>
        <end position="131"/>
    </location>
</feature>
<keyword evidence="8 10" id="KW-0472">Membrane</keyword>
<sequence>MIRVLIYLVIILAGACLSPLFAGKTGYVYIAFLDWQLETNLLFAVMALIIFFALLQLLEWLLVTVLNLVLSSRYLPRRWRRNAARKYTLTGALALAEEDWPAAEKAMQKGAEAGELPALNYLAAARAAQRQFKNEERDDYLNKAAQLPLATQAVTTTRVRYYMQQGELEKAREQLDKLQPSSKSKAPVLQLALELYQSQLDWQALKLLLPALRKKQILDNEEYELLNQRVNNALLAQAALRSEQELEKCWHWLSRQERSQQANMAQYALGLAGFNRRDEALKLLNKALKKEPCASVLEVLPKVFEAQDSETLKLLKNLEPKLENHADYQHCMAQIHELCREFSLARAAWERLCHILPRKEYWLALARLQEQLADHQGAFNSYKQAAKSD</sequence>
<dbReference type="SUPFAM" id="SSF48452">
    <property type="entry name" value="TPR-like"/>
    <property type="match status" value="1"/>
</dbReference>
<dbReference type="GO" id="GO:0006779">
    <property type="term" value="P:porphyrin-containing compound biosynthetic process"/>
    <property type="evidence" value="ECO:0007669"/>
    <property type="project" value="UniProtKB-KW"/>
</dbReference>
<comment type="pathway">
    <text evidence="3">Porphyrin-containing compound metabolism; protoheme biosynthesis.</text>
</comment>
<dbReference type="InterPro" id="IPR011990">
    <property type="entry name" value="TPR-like_helical_dom_sf"/>
</dbReference>
<dbReference type="UniPathway" id="UPA00252"/>
<comment type="subcellular location">
    <subcellularLocation>
        <location evidence="2">Cell inner membrane</location>
        <topology evidence="2">Multi-pass membrane protein</topology>
    </subcellularLocation>
</comment>
<gene>
    <name evidence="12" type="primary">hemY</name>
    <name evidence="12" type="ORF">NCTC10738_02092</name>
</gene>
<accession>A0A379ZW76</accession>
<keyword evidence="6 10" id="KW-0812">Transmembrane</keyword>
<evidence type="ECO:0000256" key="1">
    <source>
        <dbReference type="ARBA" id="ARBA00002962"/>
    </source>
</evidence>
<evidence type="ECO:0000256" key="10">
    <source>
        <dbReference type="SAM" id="Phobius"/>
    </source>
</evidence>
<dbReference type="PROSITE" id="PS51257">
    <property type="entry name" value="PROKAR_LIPOPROTEIN"/>
    <property type="match status" value="1"/>
</dbReference>
<protein>
    <submittedName>
        <fullName evidence="12">Putative protoheme IX biogenesis protein</fullName>
    </submittedName>
</protein>
<dbReference type="Pfam" id="PF07219">
    <property type="entry name" value="HemY_N"/>
    <property type="match status" value="1"/>
</dbReference>
<proteinExistence type="predicted"/>
<name>A0A379ZW76_9GAMM</name>
<dbReference type="GO" id="GO:0042168">
    <property type="term" value="P:heme metabolic process"/>
    <property type="evidence" value="ECO:0007669"/>
    <property type="project" value="InterPro"/>
</dbReference>
<evidence type="ECO:0000256" key="5">
    <source>
        <dbReference type="ARBA" id="ARBA00022519"/>
    </source>
</evidence>
<dbReference type="AlphaFoldDB" id="A0A379ZW76"/>
<feature type="transmembrane region" description="Helical" evidence="10">
    <location>
        <begin position="41"/>
        <end position="70"/>
    </location>
</feature>
<keyword evidence="7 10" id="KW-1133">Transmembrane helix</keyword>
<evidence type="ECO:0000256" key="4">
    <source>
        <dbReference type="ARBA" id="ARBA00022475"/>
    </source>
</evidence>
<evidence type="ECO:0000256" key="7">
    <source>
        <dbReference type="ARBA" id="ARBA00022989"/>
    </source>
</evidence>
<dbReference type="RefSeq" id="WP_115389651.1">
    <property type="nucleotide sequence ID" value="NZ_JADZHC010000083.1"/>
</dbReference>
<dbReference type="Proteomes" id="UP000254069">
    <property type="component" value="Unassembled WGS sequence"/>
</dbReference>
<dbReference type="Gene3D" id="1.25.40.10">
    <property type="entry name" value="Tetratricopeptide repeat domain"/>
    <property type="match status" value="1"/>
</dbReference>